<reference evidence="1" key="2">
    <citation type="submission" date="2020-11" db="EMBL/GenBank/DDBJ databases">
        <authorList>
            <person name="McCartney M.A."/>
            <person name="Auch B."/>
            <person name="Kono T."/>
            <person name="Mallez S."/>
            <person name="Becker A."/>
            <person name="Gohl D.M."/>
            <person name="Silverstein K.A.T."/>
            <person name="Koren S."/>
            <person name="Bechman K.B."/>
            <person name="Herman A."/>
            <person name="Abrahante J.E."/>
            <person name="Garbe J."/>
        </authorList>
    </citation>
    <scope>NUCLEOTIDE SEQUENCE</scope>
    <source>
        <strain evidence="1">Duluth1</strain>
        <tissue evidence="1">Whole animal</tissue>
    </source>
</reference>
<name>A0A9D3Y7I4_DREPO</name>
<evidence type="ECO:0000313" key="2">
    <source>
        <dbReference type="Proteomes" id="UP000828390"/>
    </source>
</evidence>
<dbReference type="AlphaFoldDB" id="A0A9D3Y7I4"/>
<gene>
    <name evidence="1" type="ORF">DPMN_082740</name>
</gene>
<dbReference type="Proteomes" id="UP000828390">
    <property type="component" value="Unassembled WGS sequence"/>
</dbReference>
<proteinExistence type="predicted"/>
<reference evidence="1" key="1">
    <citation type="journal article" date="2019" name="bioRxiv">
        <title>The Genome of the Zebra Mussel, Dreissena polymorpha: A Resource for Invasive Species Research.</title>
        <authorList>
            <person name="McCartney M.A."/>
            <person name="Auch B."/>
            <person name="Kono T."/>
            <person name="Mallez S."/>
            <person name="Zhang Y."/>
            <person name="Obille A."/>
            <person name="Becker A."/>
            <person name="Abrahante J.E."/>
            <person name="Garbe J."/>
            <person name="Badalamenti J.P."/>
            <person name="Herman A."/>
            <person name="Mangelson H."/>
            <person name="Liachko I."/>
            <person name="Sullivan S."/>
            <person name="Sone E.D."/>
            <person name="Koren S."/>
            <person name="Silverstein K.A.T."/>
            <person name="Beckman K.B."/>
            <person name="Gohl D.M."/>
        </authorList>
    </citation>
    <scope>NUCLEOTIDE SEQUENCE</scope>
    <source>
        <strain evidence="1">Duluth1</strain>
        <tissue evidence="1">Whole animal</tissue>
    </source>
</reference>
<organism evidence="1 2">
    <name type="scientific">Dreissena polymorpha</name>
    <name type="common">Zebra mussel</name>
    <name type="synonym">Mytilus polymorpha</name>
    <dbReference type="NCBI Taxonomy" id="45954"/>
    <lineage>
        <taxon>Eukaryota</taxon>
        <taxon>Metazoa</taxon>
        <taxon>Spiralia</taxon>
        <taxon>Lophotrochozoa</taxon>
        <taxon>Mollusca</taxon>
        <taxon>Bivalvia</taxon>
        <taxon>Autobranchia</taxon>
        <taxon>Heteroconchia</taxon>
        <taxon>Euheterodonta</taxon>
        <taxon>Imparidentia</taxon>
        <taxon>Neoheterodontei</taxon>
        <taxon>Myida</taxon>
        <taxon>Dreissenoidea</taxon>
        <taxon>Dreissenidae</taxon>
        <taxon>Dreissena</taxon>
    </lineage>
</organism>
<evidence type="ECO:0000313" key="1">
    <source>
        <dbReference type="EMBL" id="KAH3695283.1"/>
    </source>
</evidence>
<protein>
    <submittedName>
        <fullName evidence="1">Uncharacterized protein</fullName>
    </submittedName>
</protein>
<accession>A0A9D3Y7I4</accession>
<comment type="caution">
    <text evidence="1">The sequence shown here is derived from an EMBL/GenBank/DDBJ whole genome shotgun (WGS) entry which is preliminary data.</text>
</comment>
<keyword evidence="2" id="KW-1185">Reference proteome</keyword>
<dbReference type="EMBL" id="JAIWYP010000016">
    <property type="protein sequence ID" value="KAH3695283.1"/>
    <property type="molecule type" value="Genomic_DNA"/>
</dbReference>
<sequence>MSNKDRGLCNRRFRTCMLWSTNSVHVRQVCVCVCVRACVRARVRVCGGGLSEMRPTTALCMCVCGGGRSEMRVYQPLR</sequence>